<dbReference type="CDD" id="cd00408">
    <property type="entry name" value="DHDPS-like"/>
    <property type="match status" value="1"/>
</dbReference>
<dbReference type="AlphaFoldDB" id="A0A2N3PPF8"/>
<dbReference type="Gene3D" id="3.20.20.70">
    <property type="entry name" value="Aldolase class I"/>
    <property type="match status" value="1"/>
</dbReference>
<keyword evidence="6" id="KW-1185">Reference proteome</keyword>
<dbReference type="SUPFAM" id="SSF51569">
    <property type="entry name" value="Aldolase"/>
    <property type="match status" value="1"/>
</dbReference>
<comment type="similarity">
    <text evidence="1 3">Belongs to the DapA family.</text>
</comment>
<dbReference type="Pfam" id="PF00701">
    <property type="entry name" value="DHDPS"/>
    <property type="match status" value="1"/>
</dbReference>
<dbReference type="InterPro" id="IPR013785">
    <property type="entry name" value="Aldolase_TIM"/>
</dbReference>
<evidence type="ECO:0000313" key="5">
    <source>
        <dbReference type="EMBL" id="PKU22282.1"/>
    </source>
</evidence>
<dbReference type="EMBL" id="PIUM01000035">
    <property type="protein sequence ID" value="PKU22282.1"/>
    <property type="molecule type" value="Genomic_DNA"/>
</dbReference>
<feature type="active site" description="Schiff-base intermediate with substrate" evidence="4">
    <location>
        <position position="158"/>
    </location>
</feature>
<dbReference type="PANTHER" id="PTHR12128">
    <property type="entry name" value="DIHYDRODIPICOLINATE SYNTHASE"/>
    <property type="match status" value="1"/>
</dbReference>
<dbReference type="SMART" id="SM01130">
    <property type="entry name" value="DHDPS"/>
    <property type="match status" value="1"/>
</dbReference>
<proteinExistence type="inferred from homology"/>
<evidence type="ECO:0000313" key="6">
    <source>
        <dbReference type="Proteomes" id="UP000233293"/>
    </source>
</evidence>
<sequence length="297" mass="32654">MLTPFDARREIDWASLEKLIEWYIGAGVHGLFAACQSSEMFFLSDAETRRLVRFVVEKAAGRVPVVASGHTAQGHGQQIDQIKAIADQGVDSVILISNRLAMPGEGDEVVIDNIARLTEQAPRTVGLGIYECPHPYKRLLGDEVVRWCAASGRYTFIKDTCCNIETIRRRLALVAGSQLHIANANTQTLLESLKAGAHGFSGVMANFHPELYVWLYENWSAEPGKAARLSNYLSLAALSEVLSYPVCAKDFQVGIGNFATSLCRVREAGAYFTSHEQSTMRQMVAMGEDIKEILGIS</sequence>
<comment type="caution">
    <text evidence="5">The sequence shown here is derived from an EMBL/GenBank/DDBJ whole genome shotgun (WGS) entry which is preliminary data.</text>
</comment>
<gene>
    <name evidence="5" type="ORF">CWS72_22675</name>
</gene>
<reference evidence="6" key="1">
    <citation type="submission" date="2017-12" db="EMBL/GenBank/DDBJ databases">
        <title>Draft genome sequence of Telmatospirillum siberiense 26-4b1T, an acidotolerant peatland alphaproteobacterium potentially involved in sulfur cycling.</title>
        <authorList>
            <person name="Hausmann B."/>
            <person name="Pjevac P."/>
            <person name="Schreck K."/>
            <person name="Herbold C.W."/>
            <person name="Daims H."/>
            <person name="Wagner M."/>
            <person name="Pester M."/>
            <person name="Loy A."/>
        </authorList>
    </citation>
    <scope>NUCLEOTIDE SEQUENCE [LARGE SCALE GENOMIC DNA]</scope>
    <source>
        <strain evidence="6">26-4b1</strain>
    </source>
</reference>
<dbReference type="GO" id="GO:0008840">
    <property type="term" value="F:4-hydroxy-tetrahydrodipicolinate synthase activity"/>
    <property type="evidence" value="ECO:0007669"/>
    <property type="project" value="TreeGrafter"/>
</dbReference>
<feature type="active site" description="Proton donor/acceptor" evidence="4">
    <location>
        <position position="130"/>
    </location>
</feature>
<dbReference type="InterPro" id="IPR002220">
    <property type="entry name" value="DapA-like"/>
</dbReference>
<protein>
    <submittedName>
        <fullName evidence="5">Dihydrodipicolinate synthase family protein</fullName>
    </submittedName>
</protein>
<dbReference type="PANTHER" id="PTHR12128:SF66">
    <property type="entry name" value="4-HYDROXY-2-OXOGLUTARATE ALDOLASE, MITOCHONDRIAL"/>
    <property type="match status" value="1"/>
</dbReference>
<evidence type="ECO:0000256" key="1">
    <source>
        <dbReference type="ARBA" id="ARBA00007592"/>
    </source>
</evidence>
<dbReference type="OrthoDB" id="9796205at2"/>
<organism evidence="5 6">
    <name type="scientific">Telmatospirillum siberiense</name>
    <dbReference type="NCBI Taxonomy" id="382514"/>
    <lineage>
        <taxon>Bacteria</taxon>
        <taxon>Pseudomonadati</taxon>
        <taxon>Pseudomonadota</taxon>
        <taxon>Alphaproteobacteria</taxon>
        <taxon>Rhodospirillales</taxon>
        <taxon>Rhodospirillaceae</taxon>
        <taxon>Telmatospirillum</taxon>
    </lineage>
</organism>
<dbReference type="Proteomes" id="UP000233293">
    <property type="component" value="Unassembled WGS sequence"/>
</dbReference>
<evidence type="ECO:0000256" key="2">
    <source>
        <dbReference type="ARBA" id="ARBA00023239"/>
    </source>
</evidence>
<evidence type="ECO:0000256" key="4">
    <source>
        <dbReference type="PIRSR" id="PIRSR001365-1"/>
    </source>
</evidence>
<evidence type="ECO:0000256" key="3">
    <source>
        <dbReference type="PIRNR" id="PIRNR001365"/>
    </source>
</evidence>
<dbReference type="PIRSF" id="PIRSF001365">
    <property type="entry name" value="DHDPS"/>
    <property type="match status" value="1"/>
</dbReference>
<accession>A0A2N3PPF8</accession>
<name>A0A2N3PPF8_9PROT</name>
<keyword evidence="2 3" id="KW-0456">Lyase</keyword>